<reference evidence="1" key="1">
    <citation type="submission" date="2023-10" db="EMBL/GenBank/DDBJ databases">
        <authorList>
            <person name="Rodriguez Cubillos JULIANA M."/>
            <person name="De Vega J."/>
        </authorList>
    </citation>
    <scope>NUCLEOTIDE SEQUENCE</scope>
</reference>
<accession>A0ACB0JBK8</accession>
<comment type="caution">
    <text evidence="1">The sequence shown here is derived from an EMBL/GenBank/DDBJ whole genome shotgun (WGS) entry which is preliminary data.</text>
</comment>
<sequence>MASGRRHTPTLKISVPKVESLKKLSDGMTSIGKSSFKANYGLILDLLHEEVDPMAIITLGQFYDPPLRCFTFQDFQLAPTLEEFAKILGCDLKDCGPYLGLGENPTMEDIAKSLYLPCKEVSSWLETRKDDKKNDIKGFSRSVLETKAQALLVKKDWKPFNAVLALLVYGLVLFPNKENFVDFSAIGVFVANNPASALLADFYHSLYIRHEKRKGTISCCVPLVQKWLMSHLPKKGAFVENLASSKWSHRMMVLTEKDISWYSRSLDGTEIILSCGDFPNVPLMGTKGCINYNPILALRQLGYPMEGKPDDHLLKEFILKEGEEDPALLRRIRKAWNQVHKKALCKKNCIANPLYTQWVRERVAINQLPFDMVVKPSSPEPITVVPVEEVEELKVKVEELQKKNEEWEMKYLQAEGEIAKLRKEQAYKEEVLQGSRKRIRESKEKREKLMEGMLSAGSDLIAKNEEIERIKHSSQEVEKFGKLAMEAQKKWRLKHQEQVKKTQEVQEQLRLERAKSQDFEQLHHQERIRREYIQAGIEDTKKRLHSESIRKQEFESLYLQEKMRSEHLQAEIEGILDQHVEIYQNQVARLSEEIEEMNMKLIQRERVLELVWNDSDRWRDDFARMAAFSNLAIEELPEMLGKAEAAMRFYKVPQDMKEFTDYCKEIVVYYKGELAKAKKSFV</sequence>
<organism evidence="1 2">
    <name type="scientific">Trifolium pratense</name>
    <name type="common">Red clover</name>
    <dbReference type="NCBI Taxonomy" id="57577"/>
    <lineage>
        <taxon>Eukaryota</taxon>
        <taxon>Viridiplantae</taxon>
        <taxon>Streptophyta</taxon>
        <taxon>Embryophyta</taxon>
        <taxon>Tracheophyta</taxon>
        <taxon>Spermatophyta</taxon>
        <taxon>Magnoliopsida</taxon>
        <taxon>eudicotyledons</taxon>
        <taxon>Gunneridae</taxon>
        <taxon>Pentapetalae</taxon>
        <taxon>rosids</taxon>
        <taxon>fabids</taxon>
        <taxon>Fabales</taxon>
        <taxon>Fabaceae</taxon>
        <taxon>Papilionoideae</taxon>
        <taxon>50 kb inversion clade</taxon>
        <taxon>NPAAA clade</taxon>
        <taxon>Hologalegina</taxon>
        <taxon>IRL clade</taxon>
        <taxon>Trifolieae</taxon>
        <taxon>Trifolium</taxon>
    </lineage>
</organism>
<evidence type="ECO:0000313" key="1">
    <source>
        <dbReference type="EMBL" id="CAJ2641259.1"/>
    </source>
</evidence>
<dbReference type="EMBL" id="CASHSV030000024">
    <property type="protein sequence ID" value="CAJ2641259.1"/>
    <property type="molecule type" value="Genomic_DNA"/>
</dbReference>
<dbReference type="Proteomes" id="UP001177021">
    <property type="component" value="Unassembled WGS sequence"/>
</dbReference>
<evidence type="ECO:0000313" key="2">
    <source>
        <dbReference type="Proteomes" id="UP001177021"/>
    </source>
</evidence>
<gene>
    <name evidence="1" type="ORF">MILVUS5_LOCUS10943</name>
</gene>
<proteinExistence type="predicted"/>
<protein>
    <submittedName>
        <fullName evidence="1">Uncharacterized protein</fullName>
    </submittedName>
</protein>
<keyword evidence="2" id="KW-1185">Reference proteome</keyword>
<name>A0ACB0JBK8_TRIPR</name>